<keyword evidence="1" id="KW-0805">Transcription regulation</keyword>
<dbReference type="SMART" id="SM00895">
    <property type="entry name" value="FCD"/>
    <property type="match status" value="1"/>
</dbReference>
<dbReference type="AlphaFoldDB" id="A0AA41Z6J1"/>
<dbReference type="GO" id="GO:0003677">
    <property type="term" value="F:DNA binding"/>
    <property type="evidence" value="ECO:0007669"/>
    <property type="project" value="UniProtKB-KW"/>
</dbReference>
<organism evidence="5 6">
    <name type="scientific">Lichenifustis flavocetrariae</name>
    <dbReference type="NCBI Taxonomy" id="2949735"/>
    <lineage>
        <taxon>Bacteria</taxon>
        <taxon>Pseudomonadati</taxon>
        <taxon>Pseudomonadota</taxon>
        <taxon>Alphaproteobacteria</taxon>
        <taxon>Hyphomicrobiales</taxon>
        <taxon>Lichenihabitantaceae</taxon>
        <taxon>Lichenifustis</taxon>
    </lineage>
</organism>
<accession>A0AA41Z6J1</accession>
<evidence type="ECO:0000313" key="6">
    <source>
        <dbReference type="Proteomes" id="UP001165667"/>
    </source>
</evidence>
<comment type="caution">
    <text evidence="5">The sequence shown here is derived from an EMBL/GenBank/DDBJ whole genome shotgun (WGS) entry which is preliminary data.</text>
</comment>
<dbReference type="EMBL" id="JAMOIM010000023">
    <property type="protein sequence ID" value="MCW6511260.1"/>
    <property type="molecule type" value="Genomic_DNA"/>
</dbReference>
<evidence type="ECO:0000256" key="1">
    <source>
        <dbReference type="ARBA" id="ARBA00023015"/>
    </source>
</evidence>
<name>A0AA41Z6J1_9HYPH</name>
<dbReference type="InterPro" id="IPR036390">
    <property type="entry name" value="WH_DNA-bd_sf"/>
</dbReference>
<evidence type="ECO:0000256" key="2">
    <source>
        <dbReference type="ARBA" id="ARBA00023125"/>
    </source>
</evidence>
<dbReference type="InterPro" id="IPR008920">
    <property type="entry name" value="TF_FadR/GntR_C"/>
</dbReference>
<dbReference type="Pfam" id="PF00392">
    <property type="entry name" value="GntR"/>
    <property type="match status" value="1"/>
</dbReference>
<dbReference type="Proteomes" id="UP001165667">
    <property type="component" value="Unassembled WGS sequence"/>
</dbReference>
<dbReference type="Pfam" id="PF07729">
    <property type="entry name" value="FCD"/>
    <property type="match status" value="1"/>
</dbReference>
<keyword evidence="6" id="KW-1185">Reference proteome</keyword>
<dbReference type="PANTHER" id="PTHR43537">
    <property type="entry name" value="TRANSCRIPTIONAL REGULATOR, GNTR FAMILY"/>
    <property type="match status" value="1"/>
</dbReference>
<keyword evidence="2" id="KW-0238">DNA-binding</keyword>
<gene>
    <name evidence="5" type="ORF">M8523_25020</name>
</gene>
<dbReference type="InterPro" id="IPR000524">
    <property type="entry name" value="Tscrpt_reg_HTH_GntR"/>
</dbReference>
<dbReference type="GO" id="GO:0003700">
    <property type="term" value="F:DNA-binding transcription factor activity"/>
    <property type="evidence" value="ECO:0007669"/>
    <property type="project" value="InterPro"/>
</dbReference>
<keyword evidence="3" id="KW-0804">Transcription</keyword>
<feature type="domain" description="HTH gntR-type" evidence="4">
    <location>
        <begin position="1"/>
        <end position="47"/>
    </location>
</feature>
<dbReference type="PANTHER" id="PTHR43537:SF50">
    <property type="entry name" value="TRANSCRIPTIONAL REGULATORY PROTEIN"/>
    <property type="match status" value="1"/>
</dbReference>
<protein>
    <submittedName>
        <fullName evidence="5">GntR family transcriptional regulator</fullName>
    </submittedName>
</protein>
<dbReference type="PROSITE" id="PS50949">
    <property type="entry name" value="HTH_GNTR"/>
    <property type="match status" value="1"/>
</dbReference>
<sequence length="195" mass="21546">MGERLHDANLATMLGVSRTPIREAIKLLGNEGLVDLLPGRGARVAAYSLDTMIALVEVIAGLERHACELAAERMSMEDFRKIQRLHDEMATFHMAGTRHEYEHLNHEIHQAIVALAGNEALVTTHAALLVRARRGRHNALESRARWVEAMNEHEALMQALAARDGASAGAIMLQHDLHTRDTLAAQRDHPATVQP</sequence>
<proteinExistence type="predicted"/>
<dbReference type="InterPro" id="IPR036388">
    <property type="entry name" value="WH-like_DNA-bd_sf"/>
</dbReference>
<dbReference type="SUPFAM" id="SSF46785">
    <property type="entry name" value="Winged helix' DNA-binding domain"/>
    <property type="match status" value="1"/>
</dbReference>
<evidence type="ECO:0000256" key="3">
    <source>
        <dbReference type="ARBA" id="ARBA00023163"/>
    </source>
</evidence>
<dbReference type="Gene3D" id="1.10.10.10">
    <property type="entry name" value="Winged helix-like DNA-binding domain superfamily/Winged helix DNA-binding domain"/>
    <property type="match status" value="1"/>
</dbReference>
<dbReference type="Gene3D" id="1.20.120.530">
    <property type="entry name" value="GntR ligand-binding domain-like"/>
    <property type="match status" value="1"/>
</dbReference>
<evidence type="ECO:0000259" key="4">
    <source>
        <dbReference type="PROSITE" id="PS50949"/>
    </source>
</evidence>
<evidence type="ECO:0000313" key="5">
    <source>
        <dbReference type="EMBL" id="MCW6511260.1"/>
    </source>
</evidence>
<reference evidence="5" key="1">
    <citation type="submission" date="2022-05" db="EMBL/GenBank/DDBJ databases">
        <authorList>
            <person name="Pankratov T."/>
        </authorList>
    </citation>
    <scope>NUCLEOTIDE SEQUENCE</scope>
    <source>
        <strain evidence="5">BP6-180914</strain>
    </source>
</reference>
<dbReference type="SUPFAM" id="SSF48008">
    <property type="entry name" value="GntR ligand-binding domain-like"/>
    <property type="match status" value="1"/>
</dbReference>
<dbReference type="InterPro" id="IPR011711">
    <property type="entry name" value="GntR_C"/>
</dbReference>